<evidence type="ECO:0000256" key="1">
    <source>
        <dbReference type="ARBA" id="ARBA00023002"/>
    </source>
</evidence>
<accession>A0ABQ5ZVA5</accession>
<dbReference type="Proteomes" id="UP001156702">
    <property type="component" value="Unassembled WGS sequence"/>
</dbReference>
<proteinExistence type="predicted"/>
<comment type="caution">
    <text evidence="2">The sequence shown here is derived from an EMBL/GenBank/DDBJ whole genome shotgun (WGS) entry which is preliminary data.</text>
</comment>
<name>A0ABQ5ZVA5_9HYPH</name>
<dbReference type="InterPro" id="IPR036010">
    <property type="entry name" value="2Fe-2S_ferredoxin-like_sf"/>
</dbReference>
<protein>
    <recommendedName>
        <fullName evidence="4">(2Fe-2S)-binding protein</fullName>
    </recommendedName>
</protein>
<gene>
    <name evidence="2" type="ORF">GCM10007923_57450</name>
</gene>
<evidence type="ECO:0008006" key="4">
    <source>
        <dbReference type="Google" id="ProtNLM"/>
    </source>
</evidence>
<reference evidence="3" key="1">
    <citation type="journal article" date="2019" name="Int. J. Syst. Evol. Microbiol.">
        <title>The Global Catalogue of Microorganisms (GCM) 10K type strain sequencing project: providing services to taxonomists for standard genome sequencing and annotation.</title>
        <authorList>
            <consortium name="The Broad Institute Genomics Platform"/>
            <consortium name="The Broad Institute Genome Sequencing Center for Infectious Disease"/>
            <person name="Wu L."/>
            <person name="Ma J."/>
        </authorList>
    </citation>
    <scope>NUCLEOTIDE SEQUENCE [LARGE SCALE GENOMIC DNA]</scope>
    <source>
        <strain evidence="3">NBRC 102122</strain>
    </source>
</reference>
<dbReference type="Pfam" id="PF13510">
    <property type="entry name" value="Fer2_4"/>
    <property type="match status" value="1"/>
</dbReference>
<dbReference type="Gene3D" id="3.10.20.440">
    <property type="entry name" value="2Fe-2S iron-sulphur cluster binding domain, sarcosine oxidase, alpha subunit, N-terminal domain"/>
    <property type="match status" value="1"/>
</dbReference>
<evidence type="ECO:0000313" key="2">
    <source>
        <dbReference type="EMBL" id="GLR54528.1"/>
    </source>
</evidence>
<dbReference type="RefSeq" id="WP_244766389.1">
    <property type="nucleotide sequence ID" value="NZ_BSOP01000051.1"/>
</dbReference>
<organism evidence="2 3">
    <name type="scientific">Shinella yambaruensis</name>
    <dbReference type="NCBI Taxonomy" id="415996"/>
    <lineage>
        <taxon>Bacteria</taxon>
        <taxon>Pseudomonadati</taxon>
        <taxon>Pseudomonadota</taxon>
        <taxon>Alphaproteobacteria</taxon>
        <taxon>Hyphomicrobiales</taxon>
        <taxon>Rhizobiaceae</taxon>
        <taxon>Shinella</taxon>
    </lineage>
</organism>
<keyword evidence="1" id="KW-0560">Oxidoreductase</keyword>
<dbReference type="SUPFAM" id="SSF54292">
    <property type="entry name" value="2Fe-2S ferredoxin-like"/>
    <property type="match status" value="1"/>
</dbReference>
<dbReference type="InterPro" id="IPR042204">
    <property type="entry name" value="2Fe-2S-bd_N"/>
</dbReference>
<keyword evidence="3" id="KW-1185">Reference proteome</keyword>
<evidence type="ECO:0000313" key="3">
    <source>
        <dbReference type="Proteomes" id="UP001156702"/>
    </source>
</evidence>
<sequence length="100" mass="10853">MIDLRVAPVKRGQPFDISVNGMPVRAYPGETVAGVLLAAGMNVFRKTRETGRERGQFCGMGVCYDCLVDVDGQRSQRACMTACKPGMTIEVPALSKDRAE</sequence>
<dbReference type="EMBL" id="BSOP01000051">
    <property type="protein sequence ID" value="GLR54528.1"/>
    <property type="molecule type" value="Genomic_DNA"/>
</dbReference>